<name>A0ABQ5Z4T2_9SPHN</name>
<gene>
    <name evidence="2" type="ORF">GCM10007925_06800</name>
</gene>
<organism evidence="2 3">
    <name type="scientific">Sphingomonas astaxanthinifaciens DSM 22298</name>
    <dbReference type="NCBI Taxonomy" id="1123267"/>
    <lineage>
        <taxon>Bacteria</taxon>
        <taxon>Pseudomonadati</taxon>
        <taxon>Pseudomonadota</taxon>
        <taxon>Alphaproteobacteria</taxon>
        <taxon>Sphingomonadales</taxon>
        <taxon>Sphingomonadaceae</taxon>
        <taxon>Sphingomonas</taxon>
    </lineage>
</organism>
<keyword evidence="3" id="KW-1185">Reference proteome</keyword>
<comment type="caution">
    <text evidence="2">The sequence shown here is derived from an EMBL/GenBank/DDBJ whole genome shotgun (WGS) entry which is preliminary data.</text>
</comment>
<reference evidence="3" key="1">
    <citation type="journal article" date="2019" name="Int. J. Syst. Evol. Microbiol.">
        <title>The Global Catalogue of Microorganisms (GCM) 10K type strain sequencing project: providing services to taxonomists for standard genome sequencing and annotation.</title>
        <authorList>
            <consortium name="The Broad Institute Genomics Platform"/>
            <consortium name="The Broad Institute Genome Sequencing Center for Infectious Disease"/>
            <person name="Wu L."/>
            <person name="Ma J."/>
        </authorList>
    </citation>
    <scope>NUCLEOTIDE SEQUENCE [LARGE SCALE GENOMIC DNA]</scope>
    <source>
        <strain evidence="3">NBRC 102146</strain>
    </source>
</reference>
<dbReference type="RefSeq" id="WP_029942071.1">
    <property type="nucleotide sequence ID" value="NZ_BSOO01000004.1"/>
</dbReference>
<accession>A0ABQ5Z4T2</accession>
<dbReference type="InterPro" id="IPR000182">
    <property type="entry name" value="GNAT_dom"/>
</dbReference>
<dbReference type="SUPFAM" id="SSF55729">
    <property type="entry name" value="Acyl-CoA N-acyltransferases (Nat)"/>
    <property type="match status" value="1"/>
</dbReference>
<feature type="domain" description="N-acetyltransferase" evidence="1">
    <location>
        <begin position="14"/>
        <end position="144"/>
    </location>
</feature>
<evidence type="ECO:0000313" key="2">
    <source>
        <dbReference type="EMBL" id="GLR46969.1"/>
    </source>
</evidence>
<dbReference type="Proteomes" id="UP001156703">
    <property type="component" value="Unassembled WGS sequence"/>
</dbReference>
<dbReference type="EMBL" id="BSOO01000004">
    <property type="protein sequence ID" value="GLR46969.1"/>
    <property type="molecule type" value="Genomic_DNA"/>
</dbReference>
<dbReference type="Pfam" id="PF13302">
    <property type="entry name" value="Acetyltransf_3"/>
    <property type="match status" value="1"/>
</dbReference>
<sequence length="185" mass="21101">MAQLRKPARVEGKRLKFEPVTEEDAEFILSLRLDERKNQHLSATAPDLEAQKSWLRSMQSDESQVYFLIKTMDGTPVGTVRVYDPRGDLFCWGSWILAGGAPPSSAVESTVMIYGFGLACGFEGAYFDVRKANTKVWQYHERWGATRTAETEQDYHYEIHRPALERTMPHYASRLPAGVRVVWDA</sequence>
<evidence type="ECO:0000259" key="1">
    <source>
        <dbReference type="Pfam" id="PF13302"/>
    </source>
</evidence>
<proteinExistence type="predicted"/>
<protein>
    <recommendedName>
        <fullName evidence="1">N-acetyltransferase domain-containing protein</fullName>
    </recommendedName>
</protein>
<dbReference type="Gene3D" id="3.40.630.30">
    <property type="match status" value="1"/>
</dbReference>
<dbReference type="InterPro" id="IPR016181">
    <property type="entry name" value="Acyl_CoA_acyltransferase"/>
</dbReference>
<evidence type="ECO:0000313" key="3">
    <source>
        <dbReference type="Proteomes" id="UP001156703"/>
    </source>
</evidence>